<reference evidence="3" key="1">
    <citation type="submission" date="2016-11" db="EMBL/GenBank/DDBJ databases">
        <title>Dehalogenimonas formicexedens sp. nov., a chlorinated alkane respiring bacterium isolated from contaminated groundwater.</title>
        <authorList>
            <person name="Key T.A."/>
            <person name="Bowman K.S."/>
            <person name="Lee I."/>
            <person name="Chun J."/>
            <person name="Albuquerque L."/>
            <person name="da Costa M.S."/>
            <person name="Rainey F.A."/>
            <person name="Moe W.M."/>
        </authorList>
    </citation>
    <scope>NUCLEOTIDE SEQUENCE [LARGE SCALE GENOMIC DNA]</scope>
    <source>
        <strain evidence="3">NSZ-14</strain>
    </source>
</reference>
<name>A0A1P8F8D8_9CHLR</name>
<dbReference type="EMBL" id="CP018258">
    <property type="protein sequence ID" value="APV44693.1"/>
    <property type="molecule type" value="Genomic_DNA"/>
</dbReference>
<gene>
    <name evidence="2" type="ORF">Dform_01369</name>
</gene>
<keyword evidence="1" id="KW-0472">Membrane</keyword>
<keyword evidence="3" id="KW-1185">Reference proteome</keyword>
<sequence length="39" mass="4402">MRGGCGCFGFLLFVVSLILVVFVLTHISEIWQWLEGLFA</sequence>
<dbReference type="Proteomes" id="UP000185934">
    <property type="component" value="Chromosome"/>
</dbReference>
<evidence type="ECO:0000256" key="1">
    <source>
        <dbReference type="SAM" id="Phobius"/>
    </source>
</evidence>
<dbReference type="KEGG" id="dfo:Dform_01369"/>
<proteinExistence type="predicted"/>
<organism evidence="2 3">
    <name type="scientific">Dehalogenimonas formicexedens</name>
    <dbReference type="NCBI Taxonomy" id="1839801"/>
    <lineage>
        <taxon>Bacteria</taxon>
        <taxon>Bacillati</taxon>
        <taxon>Chloroflexota</taxon>
        <taxon>Dehalococcoidia</taxon>
        <taxon>Dehalococcoidales</taxon>
        <taxon>Dehalococcoidaceae</taxon>
        <taxon>Dehalogenimonas</taxon>
    </lineage>
</organism>
<accession>A0A1P8F8D8</accession>
<evidence type="ECO:0000313" key="3">
    <source>
        <dbReference type="Proteomes" id="UP000185934"/>
    </source>
</evidence>
<dbReference type="AlphaFoldDB" id="A0A1P8F8D8"/>
<evidence type="ECO:0000313" key="2">
    <source>
        <dbReference type="EMBL" id="APV44693.1"/>
    </source>
</evidence>
<keyword evidence="1" id="KW-1133">Transmembrane helix</keyword>
<feature type="transmembrane region" description="Helical" evidence="1">
    <location>
        <begin position="7"/>
        <end position="27"/>
    </location>
</feature>
<keyword evidence="1" id="KW-0812">Transmembrane</keyword>
<protein>
    <submittedName>
        <fullName evidence="2">Uncharacterized protein</fullName>
    </submittedName>
</protein>